<sequence length="492" mass="55436">MELVREFGDPHVLFLAEDHVVLKLHTAWPRDVAVPEGLSLADDNRRLLIANQRSLVSAAKSGFPREARILKALFCGCASFDSADRYASAASKLLRDTHEICIVHNRDKVYKLVRMFPNVRALALLHDCCEHGLEFDEPLTDPSVPLVERSQLRQLVGSAGCIYDGYLIMTRATTLALLHTCPDVRRIDSQWVAHCIMGPHSVATSKRLPKAKDFSHLWVFSLDEKSSRCLPMATDVALAAKKFPSVEMLQVSVGTLKALADLSAFGNLRRLKLGLYPFFGFTDVDPVLKQLLTRWPRLEELALKNCGGVRLSTIAKLCPMIRVLKLRGGVGSIEDIPVDAHAFPNLECVEISMKLLRRTSYPFLSAIRDTLRTASFGDDEMCFEFLQFCIHYGRHLPFPRLEHLTLDTKLSLRKLELEPGKLHDALKALPALRHLETDSYDLRLFFENYCVPRGRLSLSWIGCVYCDAHNPELARRYKEMLATVANDSVQAK</sequence>
<protein>
    <submittedName>
        <fullName evidence="1">Uncharacterized protein</fullName>
    </submittedName>
</protein>
<proteinExistence type="predicted"/>
<keyword evidence="2" id="KW-1185">Reference proteome</keyword>
<comment type="caution">
    <text evidence="1">The sequence shown here is derived from an EMBL/GenBank/DDBJ whole genome shotgun (WGS) entry which is preliminary data.</text>
</comment>
<reference evidence="1" key="1">
    <citation type="submission" date="2020-05" db="EMBL/GenBank/DDBJ databases">
        <title>Large-scale comparative analyses of tick genomes elucidate their genetic diversity and vector capacities.</title>
        <authorList>
            <person name="Jia N."/>
            <person name="Wang J."/>
            <person name="Shi W."/>
            <person name="Du L."/>
            <person name="Sun Y."/>
            <person name="Zhan W."/>
            <person name="Jiang J."/>
            <person name="Wang Q."/>
            <person name="Zhang B."/>
            <person name="Ji P."/>
            <person name="Sakyi L.B."/>
            <person name="Cui X."/>
            <person name="Yuan T."/>
            <person name="Jiang B."/>
            <person name="Yang W."/>
            <person name="Lam T.T.-Y."/>
            <person name="Chang Q."/>
            <person name="Ding S."/>
            <person name="Wang X."/>
            <person name="Zhu J."/>
            <person name="Ruan X."/>
            <person name="Zhao L."/>
            <person name="Wei J."/>
            <person name="Que T."/>
            <person name="Du C."/>
            <person name="Cheng J."/>
            <person name="Dai P."/>
            <person name="Han X."/>
            <person name="Huang E."/>
            <person name="Gao Y."/>
            <person name="Liu J."/>
            <person name="Shao H."/>
            <person name="Ye R."/>
            <person name="Li L."/>
            <person name="Wei W."/>
            <person name="Wang X."/>
            <person name="Wang C."/>
            <person name="Yang T."/>
            <person name="Huo Q."/>
            <person name="Li W."/>
            <person name="Guo W."/>
            <person name="Chen H."/>
            <person name="Zhou L."/>
            <person name="Ni X."/>
            <person name="Tian J."/>
            <person name="Zhou Y."/>
            <person name="Sheng Y."/>
            <person name="Liu T."/>
            <person name="Pan Y."/>
            <person name="Xia L."/>
            <person name="Li J."/>
            <person name="Zhao F."/>
            <person name="Cao W."/>
        </authorList>
    </citation>
    <scope>NUCLEOTIDE SEQUENCE</scope>
    <source>
        <strain evidence="1">Dsil-2018</strain>
    </source>
</reference>
<gene>
    <name evidence="1" type="ORF">HPB49_021201</name>
</gene>
<dbReference type="Proteomes" id="UP000821865">
    <property type="component" value="Chromosome 9"/>
</dbReference>
<accession>A0ACB8C5H5</accession>
<dbReference type="EMBL" id="CM023478">
    <property type="protein sequence ID" value="KAH7934081.1"/>
    <property type="molecule type" value="Genomic_DNA"/>
</dbReference>
<organism evidence="1 2">
    <name type="scientific">Dermacentor silvarum</name>
    <name type="common">Tick</name>
    <dbReference type="NCBI Taxonomy" id="543639"/>
    <lineage>
        <taxon>Eukaryota</taxon>
        <taxon>Metazoa</taxon>
        <taxon>Ecdysozoa</taxon>
        <taxon>Arthropoda</taxon>
        <taxon>Chelicerata</taxon>
        <taxon>Arachnida</taxon>
        <taxon>Acari</taxon>
        <taxon>Parasitiformes</taxon>
        <taxon>Ixodida</taxon>
        <taxon>Ixodoidea</taxon>
        <taxon>Ixodidae</taxon>
        <taxon>Rhipicephalinae</taxon>
        <taxon>Dermacentor</taxon>
    </lineage>
</organism>
<name>A0ACB8C5H5_DERSI</name>
<evidence type="ECO:0000313" key="1">
    <source>
        <dbReference type="EMBL" id="KAH7934081.1"/>
    </source>
</evidence>
<evidence type="ECO:0000313" key="2">
    <source>
        <dbReference type="Proteomes" id="UP000821865"/>
    </source>
</evidence>